<dbReference type="EMBL" id="VFIY01000018">
    <property type="protein sequence ID" value="TPD57642.1"/>
    <property type="molecule type" value="Genomic_DNA"/>
</dbReference>
<proteinExistence type="predicted"/>
<gene>
    <name evidence="1" type="ORF">FIV46_16170</name>
</gene>
<dbReference type="Pfam" id="PF11185">
    <property type="entry name" value="DUF2971"/>
    <property type="match status" value="1"/>
</dbReference>
<dbReference type="OrthoDB" id="9795560at2"/>
<name>A0A501PC93_9PROT</name>
<comment type="caution">
    <text evidence="1">The sequence shown here is derived from an EMBL/GenBank/DDBJ whole genome shotgun (WGS) entry which is preliminary data.</text>
</comment>
<keyword evidence="2" id="KW-1185">Reference proteome</keyword>
<evidence type="ECO:0000313" key="2">
    <source>
        <dbReference type="Proteomes" id="UP000319148"/>
    </source>
</evidence>
<accession>A0A501PC93</accession>
<evidence type="ECO:0000313" key="1">
    <source>
        <dbReference type="EMBL" id="TPD57642.1"/>
    </source>
</evidence>
<dbReference type="RefSeq" id="WP_139941957.1">
    <property type="nucleotide sequence ID" value="NZ_JBHSYP010000005.1"/>
</dbReference>
<dbReference type="InterPro" id="IPR021352">
    <property type="entry name" value="DUF2971"/>
</dbReference>
<sequence>MVVDMNTQMYLVNVLLPRLLKRQIDIDEKQSRFVHYTSASVGMSIIKEQKVWMRNASCMNDFSEMTFGIENVVKFFNSDNAKPMWSVLNRIQKGLGETIHMVFNSWVPDLQTNTWLTCISEHDDREDTKGRLSMWRAYGQPTGVALVFNSKVFTSPTDALKAYSYPVLYHTEEELKSLFGEIVGNVVANEEGLKALDAELVKEYILHMLQSHCICLKHPGFEEEREWRVVYRPNQEKSNRLEKSIEIINGVPQKIYQIPLQDVPEENLVGLELDQFLDRIIIGPNEHPYVAWEAFVEVLRDAGVSNPEQRVIVSDIPLRT</sequence>
<dbReference type="Proteomes" id="UP000319148">
    <property type="component" value="Unassembled WGS sequence"/>
</dbReference>
<dbReference type="AlphaFoldDB" id="A0A501PC93"/>
<protein>
    <submittedName>
        <fullName evidence="1">DUF2971 domain-containing protein</fullName>
    </submittedName>
</protein>
<reference evidence="2" key="1">
    <citation type="submission" date="2019-06" db="EMBL/GenBank/DDBJ databases">
        <title>The complete genome of Emcibacter congregatus ZYLT.</title>
        <authorList>
            <person name="Zhao Z."/>
        </authorList>
    </citation>
    <scope>NUCLEOTIDE SEQUENCE [LARGE SCALE GENOMIC DNA]</scope>
    <source>
        <strain evidence="2">MCCC 1A06723</strain>
    </source>
</reference>
<organism evidence="1 2">
    <name type="scientific">Emcibacter nanhaiensis</name>
    <dbReference type="NCBI Taxonomy" id="1505037"/>
    <lineage>
        <taxon>Bacteria</taxon>
        <taxon>Pseudomonadati</taxon>
        <taxon>Pseudomonadota</taxon>
        <taxon>Alphaproteobacteria</taxon>
        <taxon>Emcibacterales</taxon>
        <taxon>Emcibacteraceae</taxon>
        <taxon>Emcibacter</taxon>
    </lineage>
</organism>